<sequence>MPIRVKSRQQQQEADAAAMLRTPSPSARQARFGAELPDIDDTDCFRVLVKKLSVYIANVIVLPSTFEQLRTTAAGDGLRVLVDHLALNCTHPAVVNALLALKWHYDAISEDKGLNEARANACEIVAWRFLTHLSEREAVDYCLYEIPDPKASDVLAPNDEEDAVVDEHSSLLGQALRDTANSARQVLAESGSSKRNLLLHSLSRLTMSMTGDYDDEEEEDPTAHFANLNALEIAAIAGAKRFLSQNIVQKIITGIWNGDIIFWDSLSVHSVKKPRFYKPATADPFSRLRVPKYLKSFEVLFFASFLFLYYAVLLERNPTRITTLEVFLCLWLAAFAYDELSEWIDAGSIFYAADVWNVFDMVMIGIGATYFVLRIVGLQTHNSRLVDLAFDVLALEALFMVPRVFSVLSLSPYWGTLIPCLKEMGKDFLKFMVLVVVIYLGFLTTFTLVGRDSYSLPDMTGFLTRIFFGSSGVGFDIMHNIDPVFGPPLMVLFVMLSSILLTGSLTGMLSNSFSRVITHAREEYLHVYSVYVLEASTSNRLTHFYPPFNLLALVIFRPLRLFLPSDDRFRQARILLLKATHLPIVAVIQLYEWVRGTSGKGTQYNGFRGPRHTTIASPSNPARRLAQQQHRHSMSSLRADAAVPFALQAPPRPIGPGDSSRLTPRQRQAAAEASEEEALGEPSTDVEVRIADLALKIDRLTELVVALQAQQSRRLDDVSVA</sequence>
<feature type="domain" description="Calcium channel YVC1-like C-terminal transmembrane" evidence="3">
    <location>
        <begin position="302"/>
        <end position="593"/>
    </location>
</feature>
<name>A0A446BSP3_9PEZI</name>
<dbReference type="PANTHER" id="PTHR35859:SF5">
    <property type="entry name" value="ION TRANSPORT DOMAIN-CONTAINING PROTEIN"/>
    <property type="match status" value="1"/>
</dbReference>
<reference evidence="4 5" key="1">
    <citation type="submission" date="2018-04" db="EMBL/GenBank/DDBJ databases">
        <authorList>
            <person name="Huttner S."/>
            <person name="Dainat J."/>
        </authorList>
    </citation>
    <scope>NUCLEOTIDE SEQUENCE [LARGE SCALE GENOMIC DNA]</scope>
</reference>
<dbReference type="PANTHER" id="PTHR35859">
    <property type="entry name" value="NONSELECTIVE CATION CHANNEL PROTEIN"/>
    <property type="match status" value="1"/>
</dbReference>
<feature type="region of interest" description="Disordered" evidence="1">
    <location>
        <begin position="602"/>
        <end position="633"/>
    </location>
</feature>
<evidence type="ECO:0000256" key="2">
    <source>
        <dbReference type="SAM" id="Phobius"/>
    </source>
</evidence>
<dbReference type="EMBL" id="OUUZ01000015">
    <property type="protein sequence ID" value="SPQ25507.1"/>
    <property type="molecule type" value="Genomic_DNA"/>
</dbReference>
<dbReference type="AlphaFoldDB" id="A0A446BSP3"/>
<evidence type="ECO:0000313" key="4">
    <source>
        <dbReference type="EMBL" id="SPQ25507.1"/>
    </source>
</evidence>
<dbReference type="InterPro" id="IPR052971">
    <property type="entry name" value="TRP_calcium_channel"/>
</dbReference>
<keyword evidence="2" id="KW-0472">Membrane</keyword>
<evidence type="ECO:0000313" key="5">
    <source>
        <dbReference type="Proteomes" id="UP000289323"/>
    </source>
</evidence>
<dbReference type="InterPro" id="IPR056336">
    <property type="entry name" value="YVC1_C"/>
</dbReference>
<keyword evidence="2" id="KW-0812">Transmembrane</keyword>
<feature type="transmembrane region" description="Helical" evidence="2">
    <location>
        <begin position="428"/>
        <end position="450"/>
    </location>
</feature>
<feature type="transmembrane region" description="Helical" evidence="2">
    <location>
        <begin position="349"/>
        <end position="373"/>
    </location>
</feature>
<feature type="region of interest" description="Disordered" evidence="1">
    <location>
        <begin position="648"/>
        <end position="685"/>
    </location>
</feature>
<organism evidence="4 5">
    <name type="scientific">Thermothielavioides terrestris</name>
    <dbReference type="NCBI Taxonomy" id="2587410"/>
    <lineage>
        <taxon>Eukaryota</taxon>
        <taxon>Fungi</taxon>
        <taxon>Dikarya</taxon>
        <taxon>Ascomycota</taxon>
        <taxon>Pezizomycotina</taxon>
        <taxon>Sordariomycetes</taxon>
        <taxon>Sordariomycetidae</taxon>
        <taxon>Sordariales</taxon>
        <taxon>Chaetomiaceae</taxon>
        <taxon>Thermothielavioides</taxon>
    </lineage>
</organism>
<dbReference type="Proteomes" id="UP000289323">
    <property type="component" value="Unassembled WGS sequence"/>
</dbReference>
<feature type="transmembrane region" description="Helical" evidence="2">
    <location>
        <begin position="487"/>
        <end position="509"/>
    </location>
</feature>
<evidence type="ECO:0000259" key="3">
    <source>
        <dbReference type="Pfam" id="PF23317"/>
    </source>
</evidence>
<evidence type="ECO:0000256" key="1">
    <source>
        <dbReference type="SAM" id="MobiDB-lite"/>
    </source>
</evidence>
<feature type="transmembrane region" description="Helical" evidence="2">
    <location>
        <begin position="293"/>
        <end position="314"/>
    </location>
</feature>
<gene>
    <name evidence="4" type="ORF">TT172_LOCUS7926</name>
</gene>
<keyword evidence="2" id="KW-1133">Transmembrane helix</keyword>
<accession>A0A446BSP3</accession>
<protein>
    <submittedName>
        <fullName evidence="4">B235e7b6-da3f-4df3-8c78-4996ca1315c0</fullName>
    </submittedName>
</protein>
<feature type="transmembrane region" description="Helical" evidence="2">
    <location>
        <begin position="385"/>
        <end position="408"/>
    </location>
</feature>
<dbReference type="Pfam" id="PF23317">
    <property type="entry name" value="YVC1_C"/>
    <property type="match status" value="1"/>
</dbReference>
<proteinExistence type="predicted"/>